<dbReference type="Pfam" id="PF07683">
    <property type="entry name" value="CobW_C"/>
    <property type="match status" value="1"/>
</dbReference>
<accession>A0A939IS54</accession>
<dbReference type="EMBL" id="JAEMWU010000002">
    <property type="protein sequence ID" value="MBN8206525.1"/>
    <property type="molecule type" value="Genomic_DNA"/>
</dbReference>
<evidence type="ECO:0000313" key="3">
    <source>
        <dbReference type="Proteomes" id="UP000664385"/>
    </source>
</evidence>
<dbReference type="SMART" id="SM00833">
    <property type="entry name" value="CobW_C"/>
    <property type="match status" value="1"/>
</dbReference>
<dbReference type="Proteomes" id="UP000664385">
    <property type="component" value="Unassembled WGS sequence"/>
</dbReference>
<dbReference type="RefSeq" id="WP_206824388.1">
    <property type="nucleotide sequence ID" value="NZ_JAEMWU010000002.1"/>
</dbReference>
<dbReference type="SUPFAM" id="SSF90002">
    <property type="entry name" value="Hypothetical protein YjiA, C-terminal domain"/>
    <property type="match status" value="1"/>
</dbReference>
<name>A0A939IS54_9MICO</name>
<dbReference type="InterPro" id="IPR051927">
    <property type="entry name" value="Zn_Chap_cDPG_Synth"/>
</dbReference>
<evidence type="ECO:0000259" key="1">
    <source>
        <dbReference type="SMART" id="SM00833"/>
    </source>
</evidence>
<comment type="caution">
    <text evidence="2">The sequence shown here is derived from an EMBL/GenBank/DDBJ whole genome shotgun (WGS) entry which is preliminary data.</text>
</comment>
<sequence length="334" mass="36519">MSPIEITLITGHRDQSRATIARRRAREQRCTHVSATARGRTSSIEDVVDVAHAAPDAGRLVAEIPADSRIEAAIGALAGDATTTLVELVCVVDARTFTQDLMADDYITASDADVTVFVARALRLVQHIEHASTVLVFDWEAIATRDLSMLLAVLSHLAPAARIGLDRAGAPAGFPAYSESTHQPGWVHLLNDEHDPHMRDARVSAFRYERLRPFHPERLNRLLEEDLGEGRYGAILRSAGFCRLATRPGIVGSWDQVGQMISLAPLVRDNDSPTPPLALGQDLGFIGIDMDFPRLTAGLDSALLDDDELLSDARTWTTFGDPFPRWAIHAHSDD</sequence>
<dbReference type="PANTHER" id="PTHR43603:SF1">
    <property type="entry name" value="ZINC-REGULATED GTPASE METALLOPROTEIN ACTIVATOR 1"/>
    <property type="match status" value="1"/>
</dbReference>
<dbReference type="AlphaFoldDB" id="A0A939IS54"/>
<dbReference type="PANTHER" id="PTHR43603">
    <property type="entry name" value="COBW DOMAIN-CONTAINING PROTEIN DDB_G0274527"/>
    <property type="match status" value="1"/>
</dbReference>
<proteinExistence type="predicted"/>
<dbReference type="InterPro" id="IPR011629">
    <property type="entry name" value="CobW-like_C"/>
</dbReference>
<organism evidence="2 3">
    <name type="scientific">Microbacterium esteraromaticum</name>
    <dbReference type="NCBI Taxonomy" id="57043"/>
    <lineage>
        <taxon>Bacteria</taxon>
        <taxon>Bacillati</taxon>
        <taxon>Actinomycetota</taxon>
        <taxon>Actinomycetes</taxon>
        <taxon>Micrococcales</taxon>
        <taxon>Microbacteriaceae</taxon>
        <taxon>Microbacterium</taxon>
    </lineage>
</organism>
<protein>
    <submittedName>
        <fullName evidence="2">GTP-binding protein</fullName>
    </submittedName>
</protein>
<evidence type="ECO:0000313" key="2">
    <source>
        <dbReference type="EMBL" id="MBN8206525.1"/>
    </source>
</evidence>
<reference evidence="2" key="1">
    <citation type="submission" date="2020-12" db="EMBL/GenBank/DDBJ databases">
        <title>PHA producing bacteria isolated from mangrove.</title>
        <authorList>
            <person name="Zheng W."/>
            <person name="Yu S."/>
            <person name="Huang Y."/>
        </authorList>
    </citation>
    <scope>NUCLEOTIDE SEQUENCE</scope>
    <source>
        <strain evidence="2">GN8-5</strain>
    </source>
</reference>
<feature type="domain" description="CobW C-terminal" evidence="1">
    <location>
        <begin position="203"/>
        <end position="303"/>
    </location>
</feature>
<gene>
    <name evidence="2" type="ORF">JF543_11230</name>
</gene>